<dbReference type="Pfam" id="PF00583">
    <property type="entry name" value="Acetyltransf_1"/>
    <property type="match status" value="1"/>
</dbReference>
<evidence type="ECO:0000256" key="1">
    <source>
        <dbReference type="ARBA" id="ARBA00004123"/>
    </source>
</evidence>
<dbReference type="GO" id="GO:0005737">
    <property type="term" value="C:cytoplasm"/>
    <property type="evidence" value="ECO:0007669"/>
    <property type="project" value="UniProtKB-SubCell"/>
</dbReference>
<comment type="similarity">
    <text evidence="3">Belongs to the acetyltransferase family. NAA40 subfamily.</text>
</comment>
<evidence type="ECO:0000256" key="11">
    <source>
        <dbReference type="ARBA" id="ARBA00049524"/>
    </source>
</evidence>
<dbReference type="GO" id="GO:0010485">
    <property type="term" value="F:histone H4 acetyltransferase activity"/>
    <property type="evidence" value="ECO:0007669"/>
    <property type="project" value="InterPro"/>
</dbReference>
<dbReference type="GO" id="GO:0005634">
    <property type="term" value="C:nucleus"/>
    <property type="evidence" value="ECO:0007669"/>
    <property type="project" value="UniProtKB-SubCell"/>
</dbReference>
<dbReference type="EC" id="2.3.1.257" evidence="4"/>
<dbReference type="InterPro" id="IPR016181">
    <property type="entry name" value="Acyl_CoA_acyltransferase"/>
</dbReference>
<dbReference type="PROSITE" id="PS51186">
    <property type="entry name" value="GNAT"/>
    <property type="match status" value="1"/>
</dbReference>
<dbReference type="SUPFAM" id="SSF55729">
    <property type="entry name" value="Acyl-CoA N-acyltransferases (Nat)"/>
    <property type="match status" value="1"/>
</dbReference>
<evidence type="ECO:0000256" key="8">
    <source>
        <dbReference type="ARBA" id="ARBA00023242"/>
    </source>
</evidence>
<dbReference type="WBParaSite" id="ACAC_0000038801-mRNA-1">
    <property type="protein sequence ID" value="ACAC_0000038801-mRNA-1"/>
    <property type="gene ID" value="ACAC_0000038801"/>
</dbReference>
<dbReference type="GO" id="GO:1990189">
    <property type="term" value="F:protein N-terminal-serine acetyltransferase activity"/>
    <property type="evidence" value="ECO:0007669"/>
    <property type="project" value="UniProtKB-EC"/>
</dbReference>
<evidence type="ECO:0000256" key="2">
    <source>
        <dbReference type="ARBA" id="ARBA00004496"/>
    </source>
</evidence>
<dbReference type="Gene3D" id="3.40.630.30">
    <property type="match status" value="1"/>
</dbReference>
<dbReference type="InterPro" id="IPR039949">
    <property type="entry name" value="NAA40"/>
</dbReference>
<evidence type="ECO:0000256" key="7">
    <source>
        <dbReference type="ARBA" id="ARBA00022679"/>
    </source>
</evidence>
<dbReference type="PANTHER" id="PTHR20531:SF1">
    <property type="entry name" value="N-ALPHA-ACETYLTRANSFERASE 40"/>
    <property type="match status" value="1"/>
</dbReference>
<dbReference type="Proteomes" id="UP000035642">
    <property type="component" value="Unassembled WGS sequence"/>
</dbReference>
<evidence type="ECO:0000256" key="5">
    <source>
        <dbReference type="ARBA" id="ARBA00015043"/>
    </source>
</evidence>
<keyword evidence="6" id="KW-0963">Cytoplasm</keyword>
<comment type="subcellular location">
    <subcellularLocation>
        <location evidence="2">Cytoplasm</location>
    </subcellularLocation>
    <subcellularLocation>
        <location evidence="1">Nucleus</location>
    </subcellularLocation>
</comment>
<sequence length="184" mass="21451">MSHEISLVLSGNHSGFNGNTFREDVSFEMHWATHLSEQQAAWVFDLFKRNMFHLYSISQWGWDQESKKQELSATTARFLIAKNERGELIGYSHYRFDMDHHSSVVYCYEIQIEERYQKKGVGTLLIQTLETLAERTGMEKVMATVFAFNEKSLAFFHKLGYGIDVSCPDENQERDYLILSKKVC</sequence>
<comment type="catalytic activity">
    <reaction evidence="10">
        <text>N-terminal L-seryl-[histone H2A] + acetyl-CoA = N-terminal N(alpha)-acetyl-L-seryl-[histone H2A] + CoA + H(+)</text>
        <dbReference type="Rhea" id="RHEA:50600"/>
        <dbReference type="Rhea" id="RHEA-COMP:12742"/>
        <dbReference type="Rhea" id="RHEA-COMP:12744"/>
        <dbReference type="ChEBI" id="CHEBI:15378"/>
        <dbReference type="ChEBI" id="CHEBI:57287"/>
        <dbReference type="ChEBI" id="CHEBI:57288"/>
        <dbReference type="ChEBI" id="CHEBI:64738"/>
        <dbReference type="ChEBI" id="CHEBI:83690"/>
        <dbReference type="EC" id="2.3.1.257"/>
    </reaction>
</comment>
<protein>
    <recommendedName>
        <fullName evidence="5">N-alpha-acetyltransferase 40</fullName>
        <ecNumber evidence="4">2.3.1.257</ecNumber>
    </recommendedName>
</protein>
<evidence type="ECO:0000256" key="10">
    <source>
        <dbReference type="ARBA" id="ARBA00047821"/>
    </source>
</evidence>
<feature type="domain" description="N-acetyltransferase" evidence="12">
    <location>
        <begin position="41"/>
        <end position="184"/>
    </location>
</feature>
<evidence type="ECO:0000256" key="9">
    <source>
        <dbReference type="ARBA" id="ARBA00023315"/>
    </source>
</evidence>
<accession>A0A0K0CTH7</accession>
<keyword evidence="13" id="KW-1185">Reference proteome</keyword>
<evidence type="ECO:0000256" key="3">
    <source>
        <dbReference type="ARBA" id="ARBA00008870"/>
    </source>
</evidence>
<evidence type="ECO:0000313" key="14">
    <source>
        <dbReference type="WBParaSite" id="ACAC_0000038801-mRNA-1"/>
    </source>
</evidence>
<dbReference type="AlphaFoldDB" id="A0A0K0CTH7"/>
<reference evidence="13" key="1">
    <citation type="submission" date="2012-09" db="EMBL/GenBank/DDBJ databases">
        <authorList>
            <person name="Martin A.A."/>
        </authorList>
    </citation>
    <scope>NUCLEOTIDE SEQUENCE</scope>
</reference>
<dbReference type="STRING" id="6313.A0A0K0CTH7"/>
<keyword evidence="7" id="KW-0808">Transferase</keyword>
<keyword evidence="9" id="KW-0012">Acyltransferase</keyword>
<evidence type="ECO:0000313" key="13">
    <source>
        <dbReference type="Proteomes" id="UP000035642"/>
    </source>
</evidence>
<comment type="catalytic activity">
    <reaction evidence="11">
        <text>N-terminal L-seryl-[histone H4] + acetyl-CoA = N-terminal N(alpha)-acetyl-L-seryl-[histone H4] + CoA + H(+)</text>
        <dbReference type="Rhea" id="RHEA:50596"/>
        <dbReference type="Rhea" id="RHEA-COMP:12740"/>
        <dbReference type="Rhea" id="RHEA-COMP:12743"/>
        <dbReference type="ChEBI" id="CHEBI:15378"/>
        <dbReference type="ChEBI" id="CHEBI:57287"/>
        <dbReference type="ChEBI" id="CHEBI:57288"/>
        <dbReference type="ChEBI" id="CHEBI:64738"/>
        <dbReference type="ChEBI" id="CHEBI:83690"/>
        <dbReference type="EC" id="2.3.1.257"/>
    </reaction>
</comment>
<reference evidence="14" key="2">
    <citation type="submission" date="2017-02" db="UniProtKB">
        <authorList>
            <consortium name="WormBaseParasite"/>
        </authorList>
    </citation>
    <scope>IDENTIFICATION</scope>
</reference>
<organism evidence="13 14">
    <name type="scientific">Angiostrongylus cantonensis</name>
    <name type="common">Rat lungworm</name>
    <dbReference type="NCBI Taxonomy" id="6313"/>
    <lineage>
        <taxon>Eukaryota</taxon>
        <taxon>Metazoa</taxon>
        <taxon>Ecdysozoa</taxon>
        <taxon>Nematoda</taxon>
        <taxon>Chromadorea</taxon>
        <taxon>Rhabditida</taxon>
        <taxon>Rhabditina</taxon>
        <taxon>Rhabditomorpha</taxon>
        <taxon>Strongyloidea</taxon>
        <taxon>Metastrongylidae</taxon>
        <taxon>Angiostrongylus</taxon>
    </lineage>
</organism>
<keyword evidence="8" id="KW-0539">Nucleus</keyword>
<proteinExistence type="inferred from homology"/>
<evidence type="ECO:0000256" key="6">
    <source>
        <dbReference type="ARBA" id="ARBA00022490"/>
    </source>
</evidence>
<dbReference type="PANTHER" id="PTHR20531">
    <property type="entry name" value="N-ALPHA-ACETYLTRANSFERASE 40"/>
    <property type="match status" value="1"/>
</dbReference>
<dbReference type="CDD" id="cd04301">
    <property type="entry name" value="NAT_SF"/>
    <property type="match status" value="1"/>
</dbReference>
<name>A0A0K0CTH7_ANGCA</name>
<dbReference type="GO" id="GO:0043998">
    <property type="term" value="F:histone H2A acetyltransferase activity"/>
    <property type="evidence" value="ECO:0007669"/>
    <property type="project" value="InterPro"/>
</dbReference>
<evidence type="ECO:0000259" key="12">
    <source>
        <dbReference type="PROSITE" id="PS51186"/>
    </source>
</evidence>
<dbReference type="InterPro" id="IPR000182">
    <property type="entry name" value="GNAT_dom"/>
</dbReference>
<evidence type="ECO:0000256" key="4">
    <source>
        <dbReference type="ARBA" id="ARBA00012950"/>
    </source>
</evidence>